<feature type="domain" description="PB1" evidence="1">
    <location>
        <begin position="237"/>
        <end position="319"/>
    </location>
</feature>
<dbReference type="InterPro" id="IPR053793">
    <property type="entry name" value="PB1-like"/>
</dbReference>
<accession>A0ABR1Z5W5</accession>
<evidence type="ECO:0000313" key="3">
    <source>
        <dbReference type="Proteomes" id="UP001396334"/>
    </source>
</evidence>
<sequence>VTWDEPDLLQNVKRVSPWLVELVSNVPAIHLSPFTPPRKKSRLDFPLDGQFPVSAFSSSCNPLGTGSPLVLSDNAPAGIQGARHAQFGSSLSDLHLNNKLQSGLFLSSFPRFNPHSRISDGIVMARRPDSNDNISCLLTIGNSNPKEKSGNAKRHQFLLFGQPILTEQQLSRSCSNEAVSQVINGKSSLDGNAGKTKDSSGGLRSSLEYQLLTPEKSSSVGFLWHQDYRSMETSLEIGHCKVFLDSEDVGRTLDLSVLGSYEELYRILGNMFGIERSEILGHVLYRDATGAVKQTGDEPFSAFMKTAKRLTIRMNSSNETAGRTWLTGIRTADSGLEGPNKRGPLSIFA</sequence>
<dbReference type="PROSITE" id="PS51745">
    <property type="entry name" value="PB1"/>
    <property type="match status" value="1"/>
</dbReference>
<dbReference type="InterPro" id="IPR044835">
    <property type="entry name" value="ARF_plant"/>
</dbReference>
<evidence type="ECO:0000259" key="1">
    <source>
        <dbReference type="PROSITE" id="PS51745"/>
    </source>
</evidence>
<protein>
    <recommendedName>
        <fullName evidence="1">PB1 domain-containing protein</fullName>
    </recommendedName>
</protein>
<dbReference type="PANTHER" id="PTHR31384">
    <property type="entry name" value="AUXIN RESPONSE FACTOR 4-RELATED"/>
    <property type="match status" value="1"/>
</dbReference>
<feature type="non-terminal residue" evidence="2">
    <location>
        <position position="1"/>
    </location>
</feature>
<dbReference type="Proteomes" id="UP001396334">
    <property type="component" value="Unassembled WGS sequence"/>
</dbReference>
<proteinExistence type="predicted"/>
<dbReference type="PANTHER" id="PTHR31384:SF193">
    <property type="entry name" value="AUXIN RESPONSE FACTOR 10"/>
    <property type="match status" value="1"/>
</dbReference>
<dbReference type="EMBL" id="JBBPBN010002675">
    <property type="protein sequence ID" value="KAK8474188.1"/>
    <property type="molecule type" value="Genomic_DNA"/>
</dbReference>
<gene>
    <name evidence="2" type="ORF">V6N11_047225</name>
</gene>
<reference evidence="2 3" key="1">
    <citation type="journal article" date="2024" name="G3 (Bethesda)">
        <title>Genome assembly of Hibiscus sabdariffa L. provides insights into metabolisms of medicinal natural products.</title>
        <authorList>
            <person name="Kim T."/>
        </authorList>
    </citation>
    <scope>NUCLEOTIDE SEQUENCE [LARGE SCALE GENOMIC DNA]</scope>
    <source>
        <strain evidence="2">TK-2024</strain>
        <tissue evidence="2">Old leaves</tissue>
    </source>
</reference>
<organism evidence="2 3">
    <name type="scientific">Hibiscus sabdariffa</name>
    <name type="common">roselle</name>
    <dbReference type="NCBI Taxonomy" id="183260"/>
    <lineage>
        <taxon>Eukaryota</taxon>
        <taxon>Viridiplantae</taxon>
        <taxon>Streptophyta</taxon>
        <taxon>Embryophyta</taxon>
        <taxon>Tracheophyta</taxon>
        <taxon>Spermatophyta</taxon>
        <taxon>Magnoliopsida</taxon>
        <taxon>eudicotyledons</taxon>
        <taxon>Gunneridae</taxon>
        <taxon>Pentapetalae</taxon>
        <taxon>rosids</taxon>
        <taxon>malvids</taxon>
        <taxon>Malvales</taxon>
        <taxon>Malvaceae</taxon>
        <taxon>Malvoideae</taxon>
        <taxon>Hibiscus</taxon>
    </lineage>
</organism>
<evidence type="ECO:0000313" key="2">
    <source>
        <dbReference type="EMBL" id="KAK8474188.1"/>
    </source>
</evidence>
<dbReference type="Gene3D" id="3.10.20.90">
    <property type="entry name" value="Phosphatidylinositol 3-kinase Catalytic Subunit, Chain A, domain 1"/>
    <property type="match status" value="1"/>
</dbReference>
<comment type="caution">
    <text evidence="2">The sequence shown here is derived from an EMBL/GenBank/DDBJ whole genome shotgun (WGS) entry which is preliminary data.</text>
</comment>
<keyword evidence="3" id="KW-1185">Reference proteome</keyword>
<name>A0ABR1Z5W5_9ROSI</name>